<organism evidence="2 3">
    <name type="scientific">Pleurotus eryngii</name>
    <name type="common">Boletus of the steppes</name>
    <dbReference type="NCBI Taxonomy" id="5323"/>
    <lineage>
        <taxon>Eukaryota</taxon>
        <taxon>Fungi</taxon>
        <taxon>Dikarya</taxon>
        <taxon>Basidiomycota</taxon>
        <taxon>Agaricomycotina</taxon>
        <taxon>Agaricomycetes</taxon>
        <taxon>Agaricomycetidae</taxon>
        <taxon>Agaricales</taxon>
        <taxon>Pleurotineae</taxon>
        <taxon>Pleurotaceae</taxon>
        <taxon>Pleurotus</taxon>
    </lineage>
</organism>
<feature type="compositionally biased region" description="Polar residues" evidence="1">
    <location>
        <begin position="104"/>
        <end position="123"/>
    </location>
</feature>
<evidence type="ECO:0000313" key="3">
    <source>
        <dbReference type="Proteomes" id="UP000807025"/>
    </source>
</evidence>
<feature type="region of interest" description="Disordered" evidence="1">
    <location>
        <begin position="104"/>
        <end position="141"/>
    </location>
</feature>
<dbReference type="AlphaFoldDB" id="A0A9P6A204"/>
<evidence type="ECO:0000313" key="2">
    <source>
        <dbReference type="EMBL" id="KAF9497801.1"/>
    </source>
</evidence>
<feature type="compositionally biased region" description="Low complexity" evidence="1">
    <location>
        <begin position="159"/>
        <end position="185"/>
    </location>
</feature>
<accession>A0A9P6A204</accession>
<proteinExistence type="predicted"/>
<feature type="region of interest" description="Disordered" evidence="1">
    <location>
        <begin position="155"/>
        <end position="224"/>
    </location>
</feature>
<feature type="region of interest" description="Disordered" evidence="1">
    <location>
        <begin position="1"/>
        <end position="89"/>
    </location>
</feature>
<dbReference type="OrthoDB" id="3070579at2759"/>
<dbReference type="EMBL" id="MU154541">
    <property type="protein sequence ID" value="KAF9497801.1"/>
    <property type="molecule type" value="Genomic_DNA"/>
</dbReference>
<keyword evidence="3" id="KW-1185">Reference proteome</keyword>
<name>A0A9P6A204_PLEER</name>
<reference evidence="2" key="1">
    <citation type="submission" date="2020-11" db="EMBL/GenBank/DDBJ databases">
        <authorList>
            <consortium name="DOE Joint Genome Institute"/>
            <person name="Ahrendt S."/>
            <person name="Riley R."/>
            <person name="Andreopoulos W."/>
            <person name="Labutti K."/>
            <person name="Pangilinan J."/>
            <person name="Ruiz-Duenas F.J."/>
            <person name="Barrasa J.M."/>
            <person name="Sanchez-Garcia M."/>
            <person name="Camarero S."/>
            <person name="Miyauchi S."/>
            <person name="Serrano A."/>
            <person name="Linde D."/>
            <person name="Babiker R."/>
            <person name="Drula E."/>
            <person name="Ayuso-Fernandez I."/>
            <person name="Pacheco R."/>
            <person name="Padilla G."/>
            <person name="Ferreira P."/>
            <person name="Barriuso J."/>
            <person name="Kellner H."/>
            <person name="Castanera R."/>
            <person name="Alfaro M."/>
            <person name="Ramirez L."/>
            <person name="Pisabarro A.G."/>
            <person name="Kuo A."/>
            <person name="Tritt A."/>
            <person name="Lipzen A."/>
            <person name="He G."/>
            <person name="Yan M."/>
            <person name="Ng V."/>
            <person name="Cullen D."/>
            <person name="Martin F."/>
            <person name="Rosso M.-N."/>
            <person name="Henrissat B."/>
            <person name="Hibbett D."/>
            <person name="Martinez A.T."/>
            <person name="Grigoriev I.V."/>
        </authorList>
    </citation>
    <scope>NUCLEOTIDE SEQUENCE</scope>
    <source>
        <strain evidence="2">ATCC 90797</strain>
    </source>
</reference>
<evidence type="ECO:0000256" key="1">
    <source>
        <dbReference type="SAM" id="MobiDB-lite"/>
    </source>
</evidence>
<sequence>MDGYSMVQADPHYNHPGQRPPPNWPPHMMSAHAHSGQASPGVADHGQHYPFYSQGPGSGQSQNPANPNQTGNGGSGDHGHGHGGMSRTASSLSLNLSSLTVTSPANLSPINPPQSSHGHSTAALSPVTPLSPPNNNPYHHAHHSITSQFQFNVPENTLPPVQQQSQGVPGQVPGSSHGHLGSGNSTPYDESTPQLPFDRRMSSTPTTGSRSSSASTSHSTSTSLSNINGASALLRKRSFSSNGASTDTLVEVDEAYDESMDTTTPGSTAYDDGMDMRYTPGPGSGTGNVSPVDGSGSGGEDGLMGSGSVNGTGDGMGATASGRPRNGEGSGLSIGLGSVGSMNILGKPMATNNFVTKLYHQLQAEAWGQGNEPGIETFFPGCRQASSAAPSLTLHLGESSLAFASLFGWCSTIICFNCPRTSSVSLMFASHPHPRFYQTSINEPLALIDRRVVKGCTVVQYFRWGREIVRTSTAPEWETSLSQIDPVG</sequence>
<dbReference type="Proteomes" id="UP000807025">
    <property type="component" value="Unassembled WGS sequence"/>
</dbReference>
<gene>
    <name evidence="2" type="ORF">BDN71DRAFT_1429225</name>
</gene>
<feature type="compositionally biased region" description="Polar residues" evidence="1">
    <location>
        <begin position="59"/>
        <end position="70"/>
    </location>
</feature>
<protein>
    <submittedName>
        <fullName evidence="2">Uncharacterized protein</fullName>
    </submittedName>
</protein>
<feature type="compositionally biased region" description="Gly residues" evidence="1">
    <location>
        <begin position="295"/>
        <end position="316"/>
    </location>
</feature>
<feature type="region of interest" description="Disordered" evidence="1">
    <location>
        <begin position="253"/>
        <end position="332"/>
    </location>
</feature>
<feature type="compositionally biased region" description="Low complexity" evidence="1">
    <location>
        <begin position="202"/>
        <end position="224"/>
    </location>
</feature>
<comment type="caution">
    <text evidence="2">The sequence shown here is derived from an EMBL/GenBank/DDBJ whole genome shotgun (WGS) entry which is preliminary data.</text>
</comment>